<keyword evidence="4" id="KW-0732">Signal</keyword>
<feature type="transmembrane region" description="Helical" evidence="14">
    <location>
        <begin position="540"/>
        <end position="558"/>
    </location>
</feature>
<evidence type="ECO:0000256" key="1">
    <source>
        <dbReference type="ARBA" id="ARBA00004389"/>
    </source>
</evidence>
<dbReference type="Proteomes" id="UP001152885">
    <property type="component" value="Unassembled WGS sequence"/>
</dbReference>
<organism evidence="16 17">
    <name type="scientific">Candida verbasci</name>
    <dbReference type="NCBI Taxonomy" id="1227364"/>
    <lineage>
        <taxon>Eukaryota</taxon>
        <taxon>Fungi</taxon>
        <taxon>Dikarya</taxon>
        <taxon>Ascomycota</taxon>
        <taxon>Saccharomycotina</taxon>
        <taxon>Pichiomycetes</taxon>
        <taxon>Debaryomycetaceae</taxon>
        <taxon>Candida/Lodderomyces clade</taxon>
        <taxon>Candida</taxon>
    </lineage>
</organism>
<evidence type="ECO:0000256" key="3">
    <source>
        <dbReference type="ARBA" id="ARBA00022692"/>
    </source>
</evidence>
<evidence type="ECO:0000256" key="11">
    <source>
        <dbReference type="ARBA" id="ARBA00023186"/>
    </source>
</evidence>
<keyword evidence="7" id="KW-0106">Calcium</keyword>
<dbReference type="Gene3D" id="3.60.10.10">
    <property type="entry name" value="Endonuclease/exonuclease/phosphatase"/>
    <property type="match status" value="1"/>
</dbReference>
<keyword evidence="17" id="KW-1185">Reference proteome</keyword>
<keyword evidence="5" id="KW-0677">Repeat</keyword>
<dbReference type="PANTHER" id="PTHR11073">
    <property type="entry name" value="CALRETICULIN AND CALNEXIN"/>
    <property type="match status" value="1"/>
</dbReference>
<dbReference type="Gene3D" id="2.60.120.200">
    <property type="match status" value="1"/>
</dbReference>
<dbReference type="GO" id="GO:0005509">
    <property type="term" value="F:calcium ion binding"/>
    <property type="evidence" value="ECO:0007669"/>
    <property type="project" value="InterPro"/>
</dbReference>
<keyword evidence="11 14" id="KW-0143">Chaperone</keyword>
<keyword evidence="9 14" id="KW-0472">Membrane</keyword>
<evidence type="ECO:0000256" key="5">
    <source>
        <dbReference type="ARBA" id="ARBA00022737"/>
    </source>
</evidence>
<accession>A0A9W4TXM2</accession>
<dbReference type="FunFam" id="2.60.120.200:FF:000048">
    <property type="entry name" value="Calnexin homolog"/>
    <property type="match status" value="1"/>
</dbReference>
<dbReference type="PRINTS" id="PR00626">
    <property type="entry name" value="CALRETICULIN"/>
</dbReference>
<dbReference type="GO" id="GO:0006457">
    <property type="term" value="P:protein folding"/>
    <property type="evidence" value="ECO:0007669"/>
    <property type="project" value="InterPro"/>
</dbReference>
<reference evidence="16" key="1">
    <citation type="submission" date="2022-12" db="EMBL/GenBank/DDBJ databases">
        <authorList>
            <person name="Brejova B."/>
        </authorList>
    </citation>
    <scope>NUCLEOTIDE SEQUENCE</scope>
</reference>
<dbReference type="Gene3D" id="2.10.250.10">
    <property type="entry name" value="Calreticulin/calnexin, P domain"/>
    <property type="match status" value="1"/>
</dbReference>
<evidence type="ECO:0000256" key="4">
    <source>
        <dbReference type="ARBA" id="ARBA00022729"/>
    </source>
</evidence>
<dbReference type="GO" id="GO:0036503">
    <property type="term" value="P:ERAD pathway"/>
    <property type="evidence" value="ECO:0007669"/>
    <property type="project" value="TreeGrafter"/>
</dbReference>
<dbReference type="OrthoDB" id="276515at2759"/>
<sequence length="875" mass="102215">MKIITIFYILSVINANSNYTKFDHSQLDSNSVLEQFDYNSLKDSPWKVSNAKKFDQGRDEIVRYTGKWSIEPSYKYPAFINDKGLVMKSKANHYSISYKLPNTINNINQDLVLQYEVKLQNGFDCSGAYIKLLDESPLGYLSFSSETPYQIMFGPDKCGSENKVHLIFRKLLPNGLIEEKHLKQNPMARINDLTNLYTLIVRKNSDFEIRINGEVAKAGNLIKNSNLFNPPIFPPTEIIDENDEKPLDWDDKLYIADPNSKKPIDYDDKYAYPTIPDPNAEKPDEWNESEPIYIQDPKSDDQLIVNPKCEHGCGPWSPPRIPNKDYKGPWFPEQILNPNYKGVWEPRKIKNPDYYENDHPGQLDKPIGGIGFELWTMDSGILFDNIYLGNSNEEAELIGNQTFKIKQELENENRRNNRPKIKHEPVPPPINFDEMIEHGHYFQFWSNQYVDFKDFWYQFLRNPFKAVTKSPIKSLIYSSIFMISFTICCGFGNVLLFLFHSGGSSNDIGEDEEVDKEIIEEEDKEVIIKEDVEIVNRKKVWFILTGLLSIVSVTILFAKNKPQLLSNDYQFGPTLSLRLYTNNIRFDNRNYRDKHERLWEKRKIQSINSMEFNTLLGHANIICLQEVLHNQLVDILEGLNSNDNNEWTYYGVGRTDGIDKGEFAPILFKSKDFLILENTTFWLSEMPEFPSKGWDAALERIVTLVTFQSKVNPLIKFNIFNTHYDHRGKLARRQSSKLIVDKMKNYNDYPSFLCGDFNTEPKDEPYHILTNAGFKDSRALIDYEFSYGYESTFTGFDRENEPFSIIDYIWSPYFTKQNNLATTFEMNNYYNLDHHDYYDIVLKQFGILGNWFKGFYFSDHRPVVATYELRRTKLI</sequence>
<keyword evidence="8 14" id="KW-1133">Transmembrane helix</keyword>
<proteinExistence type="inferred from homology"/>
<dbReference type="PANTHER" id="PTHR11073:SF1">
    <property type="entry name" value="CALNEXIN 14D-RELATED"/>
    <property type="match status" value="1"/>
</dbReference>
<comment type="caution">
    <text evidence="16">The sequence shown here is derived from an EMBL/GenBank/DDBJ whole genome shotgun (WGS) entry which is preliminary data.</text>
</comment>
<dbReference type="PROSITE" id="PS00804">
    <property type="entry name" value="CALRETICULIN_2"/>
    <property type="match status" value="1"/>
</dbReference>
<dbReference type="InterPro" id="IPR001580">
    <property type="entry name" value="Calret/calnex"/>
</dbReference>
<dbReference type="SUPFAM" id="SSF56219">
    <property type="entry name" value="DNase I-like"/>
    <property type="match status" value="1"/>
</dbReference>
<dbReference type="GO" id="GO:0005789">
    <property type="term" value="C:endoplasmic reticulum membrane"/>
    <property type="evidence" value="ECO:0007669"/>
    <property type="project" value="UniProtKB-SubCell"/>
</dbReference>
<dbReference type="SUPFAM" id="SSF63887">
    <property type="entry name" value="P-domain of calnexin/calreticulin"/>
    <property type="match status" value="1"/>
</dbReference>
<dbReference type="GO" id="GO:0051082">
    <property type="term" value="F:unfolded protein binding"/>
    <property type="evidence" value="ECO:0007669"/>
    <property type="project" value="InterPro"/>
</dbReference>
<evidence type="ECO:0000256" key="7">
    <source>
        <dbReference type="ARBA" id="ARBA00022837"/>
    </source>
</evidence>
<dbReference type="InterPro" id="IPR018124">
    <property type="entry name" value="Calret/calnex_CS"/>
</dbReference>
<dbReference type="InterPro" id="IPR009033">
    <property type="entry name" value="Calreticulin/calnexin_P_dom_sf"/>
</dbReference>
<feature type="disulfide bond" evidence="13">
    <location>
        <begin position="125"/>
        <end position="158"/>
    </location>
</feature>
<protein>
    <recommendedName>
        <fullName evidence="15">Endonuclease/exonuclease/phosphatase domain-containing protein</fullName>
    </recommendedName>
</protein>
<evidence type="ECO:0000256" key="2">
    <source>
        <dbReference type="ARBA" id="ARBA00010983"/>
    </source>
</evidence>
<evidence type="ECO:0000256" key="10">
    <source>
        <dbReference type="ARBA" id="ARBA00023157"/>
    </source>
</evidence>
<keyword evidence="10 13" id="KW-1015">Disulfide bond</keyword>
<feature type="domain" description="Endonuclease/exonuclease/phosphatase" evidence="15">
    <location>
        <begin position="618"/>
        <end position="812"/>
    </location>
</feature>
<comment type="subcellular location">
    <subcellularLocation>
        <location evidence="12">Endomembrane system</location>
        <topology evidence="12">Single-pass type I membrane protein</topology>
    </subcellularLocation>
    <subcellularLocation>
        <location evidence="1">Endoplasmic reticulum membrane</location>
        <topology evidence="1">Single-pass membrane protein</topology>
    </subcellularLocation>
</comment>
<comment type="similarity">
    <text evidence="2 14">Belongs to the calreticulin family.</text>
</comment>
<evidence type="ECO:0000313" key="16">
    <source>
        <dbReference type="EMBL" id="CAI5759548.1"/>
    </source>
</evidence>
<evidence type="ECO:0000256" key="13">
    <source>
        <dbReference type="PIRSR" id="PIRSR601580-3"/>
    </source>
</evidence>
<keyword evidence="3 14" id="KW-0812">Transmembrane</keyword>
<dbReference type="SUPFAM" id="SSF49899">
    <property type="entry name" value="Concanavalin A-like lectins/glucanases"/>
    <property type="match status" value="2"/>
</dbReference>
<feature type="transmembrane region" description="Helical" evidence="14">
    <location>
        <begin position="475"/>
        <end position="499"/>
    </location>
</feature>
<dbReference type="Pfam" id="PF00262">
    <property type="entry name" value="Calreticulin"/>
    <property type="match status" value="1"/>
</dbReference>
<dbReference type="InterPro" id="IPR013320">
    <property type="entry name" value="ConA-like_dom_sf"/>
</dbReference>
<evidence type="ECO:0000256" key="6">
    <source>
        <dbReference type="ARBA" id="ARBA00022824"/>
    </source>
</evidence>
<dbReference type="Pfam" id="PF03372">
    <property type="entry name" value="Exo_endo_phos"/>
    <property type="match status" value="1"/>
</dbReference>
<gene>
    <name evidence="16" type="ORF">CANVERA_P4059</name>
</gene>
<evidence type="ECO:0000256" key="14">
    <source>
        <dbReference type="RuleBase" id="RU362126"/>
    </source>
</evidence>
<name>A0A9W4TXM2_9ASCO</name>
<dbReference type="AlphaFoldDB" id="A0A9W4TXM2"/>
<dbReference type="GO" id="GO:0003824">
    <property type="term" value="F:catalytic activity"/>
    <property type="evidence" value="ECO:0007669"/>
    <property type="project" value="InterPro"/>
</dbReference>
<dbReference type="EMBL" id="CANTUO010000004">
    <property type="protein sequence ID" value="CAI5759548.1"/>
    <property type="molecule type" value="Genomic_DNA"/>
</dbReference>
<dbReference type="InterPro" id="IPR036691">
    <property type="entry name" value="Endo/exonu/phosph_ase_sf"/>
</dbReference>
<evidence type="ECO:0000256" key="8">
    <source>
        <dbReference type="ARBA" id="ARBA00022989"/>
    </source>
</evidence>
<evidence type="ECO:0000259" key="15">
    <source>
        <dbReference type="Pfam" id="PF03372"/>
    </source>
</evidence>
<evidence type="ECO:0000256" key="12">
    <source>
        <dbReference type="ARBA" id="ARBA00046288"/>
    </source>
</evidence>
<keyword evidence="6 14" id="KW-0256">Endoplasmic reticulum</keyword>
<evidence type="ECO:0000313" key="17">
    <source>
        <dbReference type="Proteomes" id="UP001152885"/>
    </source>
</evidence>
<dbReference type="CDD" id="cd09083">
    <property type="entry name" value="EEP-1"/>
    <property type="match status" value="1"/>
</dbReference>
<evidence type="ECO:0000256" key="9">
    <source>
        <dbReference type="ARBA" id="ARBA00023136"/>
    </source>
</evidence>
<dbReference type="InterPro" id="IPR005135">
    <property type="entry name" value="Endo/exonuclease/phosphatase"/>
</dbReference>